<dbReference type="PANTHER" id="PTHR43581">
    <property type="entry name" value="ATP/GTP PHOSPHATASE"/>
    <property type="match status" value="1"/>
</dbReference>
<dbReference type="Proteomes" id="UP000237423">
    <property type="component" value="Unassembled WGS sequence"/>
</dbReference>
<dbReference type="AlphaFoldDB" id="A0A2S5CM28"/>
<dbReference type="EMBL" id="PGFZ01000004">
    <property type="protein sequence ID" value="POZ51875.1"/>
    <property type="molecule type" value="Genomic_DNA"/>
</dbReference>
<dbReference type="SMART" id="SM00382">
    <property type="entry name" value="AAA"/>
    <property type="match status" value="1"/>
</dbReference>
<name>A0A2S5CM28_9GAMM</name>
<dbReference type="GO" id="GO:0005524">
    <property type="term" value="F:ATP binding"/>
    <property type="evidence" value="ECO:0007669"/>
    <property type="project" value="InterPro"/>
</dbReference>
<dbReference type="InterPro" id="IPR051396">
    <property type="entry name" value="Bact_Antivir_Def_Nuclease"/>
</dbReference>
<proteinExistence type="predicted"/>
<dbReference type="Gene3D" id="3.40.50.300">
    <property type="entry name" value="P-loop containing nucleotide triphosphate hydrolases"/>
    <property type="match status" value="1"/>
</dbReference>
<dbReference type="PANTHER" id="PTHR43581:SF2">
    <property type="entry name" value="EXCINUCLEASE ATPASE SUBUNIT"/>
    <property type="match status" value="1"/>
</dbReference>
<feature type="domain" description="AAA+ ATPase" evidence="1">
    <location>
        <begin position="28"/>
        <end position="330"/>
    </location>
</feature>
<evidence type="ECO:0000313" key="2">
    <source>
        <dbReference type="EMBL" id="POZ51875.1"/>
    </source>
</evidence>
<protein>
    <submittedName>
        <fullName evidence="2">AAA family ATPase</fullName>
    </submittedName>
</protein>
<dbReference type="InterPro" id="IPR003959">
    <property type="entry name" value="ATPase_AAA_core"/>
</dbReference>
<accession>A0A2S5CM28</accession>
<organism evidence="2 3">
    <name type="scientific">Methylovulum psychrotolerans</name>
    <dbReference type="NCBI Taxonomy" id="1704499"/>
    <lineage>
        <taxon>Bacteria</taxon>
        <taxon>Pseudomonadati</taxon>
        <taxon>Pseudomonadota</taxon>
        <taxon>Gammaproteobacteria</taxon>
        <taxon>Methylococcales</taxon>
        <taxon>Methylococcaceae</taxon>
        <taxon>Methylovulum</taxon>
    </lineage>
</organism>
<reference evidence="2 3" key="1">
    <citation type="submission" date="2017-11" db="EMBL/GenBank/DDBJ databases">
        <title>Draft Genome Sequence of Methylobacter psychrotolerans Sph1T, an Obligate Methanotroph from Low-Temperature Environments.</title>
        <authorList>
            <person name="Oshkin I.Y."/>
            <person name="Miroshnikov K."/>
            <person name="Belova S.E."/>
            <person name="Korzhenkov A."/>
            <person name="Toshchakov S.V."/>
            <person name="Dedysh S.N."/>
        </authorList>
    </citation>
    <scope>NUCLEOTIDE SEQUENCE [LARGE SCALE GENOMIC DNA]</scope>
    <source>
        <strain evidence="2 3">Sph1</strain>
    </source>
</reference>
<dbReference type="InterPro" id="IPR003593">
    <property type="entry name" value="AAA+_ATPase"/>
</dbReference>
<dbReference type="SUPFAM" id="SSF52540">
    <property type="entry name" value="P-loop containing nucleoside triphosphate hydrolases"/>
    <property type="match status" value="1"/>
</dbReference>
<sequence>MTDTFITAIHVKKVCQIEDFAIPLSETERKHLVITGKNGSGKTSLLREINKFLAMTIIQVPNYHSKCEDQIISLSKILQSPSDINHKTEVESRLTALQTGLLRFGNTKINFNNEHGLHKQSLVVFFEAKRIVTPAIPQGINKVNLKERYQTTDQASKDFIQYIVNLKAERSFAKDDNDTETVQRIDAWFDNVEAQLKNLFDAPDLHLVFDRQNYNFLIQIGDNTPFAFTELSDGYSAVISIVTELIMRMEATGHKRFDQQGIVLVDEIETHLHVALQKQIMPFLCAFFPNIQFIVTTHSPFVLSSINNAVVCDLETREVLTDLSGYSYEALVEGYFHTDKYSELIKNKLQRYEQLATADTLAEAESDEYRTLKRYFDGLPTFLADGLAVKLQQIKLQQLTHQG</sequence>
<comment type="caution">
    <text evidence="2">The sequence shown here is derived from an EMBL/GenBank/DDBJ whole genome shotgun (WGS) entry which is preliminary data.</text>
</comment>
<evidence type="ECO:0000313" key="3">
    <source>
        <dbReference type="Proteomes" id="UP000237423"/>
    </source>
</evidence>
<dbReference type="RefSeq" id="WP_103974220.1">
    <property type="nucleotide sequence ID" value="NZ_PGFZ01000004.1"/>
</dbReference>
<gene>
    <name evidence="2" type="ORF">AADEFJLK_02093</name>
</gene>
<dbReference type="Pfam" id="PF13304">
    <property type="entry name" value="AAA_21"/>
    <property type="match status" value="1"/>
</dbReference>
<evidence type="ECO:0000259" key="1">
    <source>
        <dbReference type="SMART" id="SM00382"/>
    </source>
</evidence>
<dbReference type="InterPro" id="IPR027417">
    <property type="entry name" value="P-loop_NTPase"/>
</dbReference>
<dbReference type="GO" id="GO:0016887">
    <property type="term" value="F:ATP hydrolysis activity"/>
    <property type="evidence" value="ECO:0007669"/>
    <property type="project" value="InterPro"/>
</dbReference>